<evidence type="ECO:0000313" key="3">
    <source>
        <dbReference type="EMBL" id="KAJ1082765.1"/>
    </source>
</evidence>
<sequence length="298" mass="34090">MRQGMNRFSTACRDFSLTISTKKTEVLHQLTSQKTHMEPTITSEGEILKAVDKFIHLGITLSTSVNIDTEVDTCIIKASSVFRWLWELVRERRCVKLSTKLKMYKAVILPTLLYACETWIVYERPAKKLNCLHMNSLRRLLKITWQDKVPDTAVLSQAGLPSIYTQATLYICQTYASPRYCSMVNWWKTNAHKGGQKKHFKDTLKVSLKSFGLDPDTWEILAQYRPTWQSCISKDTTSYKQSSTAEAQKKLELCKFIANSLPTNPADHLCLTCGRAFRALIRLISHSRTHRAQSTSST</sequence>
<name>A0AAV7KX51_PLEWA</name>
<keyword evidence="1" id="KW-0862">Zinc</keyword>
<dbReference type="PROSITE" id="PS50157">
    <property type="entry name" value="ZINC_FINGER_C2H2_2"/>
    <property type="match status" value="1"/>
</dbReference>
<reference evidence="3" key="1">
    <citation type="journal article" date="2022" name="bioRxiv">
        <title>Sequencing and chromosome-scale assembly of the giantPleurodeles waltlgenome.</title>
        <authorList>
            <person name="Brown T."/>
            <person name="Elewa A."/>
            <person name="Iarovenko S."/>
            <person name="Subramanian E."/>
            <person name="Araus A.J."/>
            <person name="Petzold A."/>
            <person name="Susuki M."/>
            <person name="Suzuki K.-i.T."/>
            <person name="Hayashi T."/>
            <person name="Toyoda A."/>
            <person name="Oliveira C."/>
            <person name="Osipova E."/>
            <person name="Leigh N.D."/>
            <person name="Simon A."/>
            <person name="Yun M.H."/>
        </authorList>
    </citation>
    <scope>NUCLEOTIDE SEQUENCE</scope>
    <source>
        <strain evidence="3">20211129_DDA</strain>
        <tissue evidence="3">Liver</tissue>
    </source>
</reference>
<organism evidence="3 4">
    <name type="scientific">Pleurodeles waltl</name>
    <name type="common">Iberian ribbed newt</name>
    <dbReference type="NCBI Taxonomy" id="8319"/>
    <lineage>
        <taxon>Eukaryota</taxon>
        <taxon>Metazoa</taxon>
        <taxon>Chordata</taxon>
        <taxon>Craniata</taxon>
        <taxon>Vertebrata</taxon>
        <taxon>Euteleostomi</taxon>
        <taxon>Amphibia</taxon>
        <taxon>Batrachia</taxon>
        <taxon>Caudata</taxon>
        <taxon>Salamandroidea</taxon>
        <taxon>Salamandridae</taxon>
        <taxon>Pleurodelinae</taxon>
        <taxon>Pleurodeles</taxon>
    </lineage>
</organism>
<dbReference type="AlphaFoldDB" id="A0AAV7KX51"/>
<keyword evidence="1" id="KW-0479">Metal-binding</keyword>
<dbReference type="PANTHER" id="PTHR47027">
    <property type="entry name" value="REVERSE TRANSCRIPTASE DOMAIN-CONTAINING PROTEIN"/>
    <property type="match status" value="1"/>
</dbReference>
<proteinExistence type="predicted"/>
<dbReference type="EMBL" id="JANPWB010000016">
    <property type="protein sequence ID" value="KAJ1082765.1"/>
    <property type="molecule type" value="Genomic_DNA"/>
</dbReference>
<evidence type="ECO:0000256" key="1">
    <source>
        <dbReference type="PROSITE-ProRule" id="PRU00042"/>
    </source>
</evidence>
<keyword evidence="1" id="KW-0863">Zinc-finger</keyword>
<dbReference type="InterPro" id="IPR013087">
    <property type="entry name" value="Znf_C2H2_type"/>
</dbReference>
<accession>A0AAV7KX51</accession>
<evidence type="ECO:0000313" key="4">
    <source>
        <dbReference type="Proteomes" id="UP001066276"/>
    </source>
</evidence>
<dbReference type="GO" id="GO:0008270">
    <property type="term" value="F:zinc ion binding"/>
    <property type="evidence" value="ECO:0007669"/>
    <property type="project" value="UniProtKB-KW"/>
</dbReference>
<feature type="domain" description="C2H2-type" evidence="2">
    <location>
        <begin position="268"/>
        <end position="295"/>
    </location>
</feature>
<dbReference type="PANTHER" id="PTHR47027:SF26">
    <property type="entry name" value="REVERSE TRANSCRIPTASE DOMAIN-CONTAINING PROTEIN"/>
    <property type="match status" value="1"/>
</dbReference>
<dbReference type="Proteomes" id="UP001066276">
    <property type="component" value="Chromosome 12"/>
</dbReference>
<keyword evidence="4" id="KW-1185">Reference proteome</keyword>
<dbReference type="PROSITE" id="PS00028">
    <property type="entry name" value="ZINC_FINGER_C2H2_1"/>
    <property type="match status" value="1"/>
</dbReference>
<evidence type="ECO:0000259" key="2">
    <source>
        <dbReference type="PROSITE" id="PS50157"/>
    </source>
</evidence>
<comment type="caution">
    <text evidence="3">The sequence shown here is derived from an EMBL/GenBank/DDBJ whole genome shotgun (WGS) entry which is preliminary data.</text>
</comment>
<gene>
    <name evidence="3" type="ORF">NDU88_002930</name>
</gene>
<protein>
    <recommendedName>
        <fullName evidence="2">C2H2-type domain-containing protein</fullName>
    </recommendedName>
</protein>